<evidence type="ECO:0000313" key="3">
    <source>
        <dbReference type="EMBL" id="KAK7053207.1"/>
    </source>
</evidence>
<feature type="compositionally biased region" description="Low complexity" evidence="1">
    <location>
        <begin position="101"/>
        <end position="135"/>
    </location>
</feature>
<dbReference type="AlphaFoldDB" id="A0AAW0DKH7"/>
<name>A0AAW0DKH7_9AGAR</name>
<feature type="compositionally biased region" description="Basic residues" evidence="1">
    <location>
        <begin position="567"/>
        <end position="580"/>
    </location>
</feature>
<evidence type="ECO:0000259" key="2">
    <source>
        <dbReference type="Pfam" id="PF20415"/>
    </source>
</evidence>
<comment type="caution">
    <text evidence="3">The sequence shown here is derived from an EMBL/GenBank/DDBJ whole genome shotgun (WGS) entry which is preliminary data.</text>
</comment>
<feature type="compositionally biased region" description="Basic and acidic residues" evidence="1">
    <location>
        <begin position="222"/>
        <end position="271"/>
    </location>
</feature>
<dbReference type="Proteomes" id="UP001383192">
    <property type="component" value="Unassembled WGS sequence"/>
</dbReference>
<feature type="compositionally biased region" description="Basic and acidic residues" evidence="1">
    <location>
        <begin position="283"/>
        <end position="313"/>
    </location>
</feature>
<feature type="compositionally biased region" description="Basic residues" evidence="1">
    <location>
        <begin position="337"/>
        <end position="350"/>
    </location>
</feature>
<proteinExistence type="predicted"/>
<dbReference type="EMBL" id="JAYKXP010000010">
    <property type="protein sequence ID" value="KAK7053207.1"/>
    <property type="molecule type" value="Genomic_DNA"/>
</dbReference>
<reference evidence="3 4" key="1">
    <citation type="submission" date="2024-01" db="EMBL/GenBank/DDBJ databases">
        <title>A draft genome for a cacao thread blight-causing isolate of Paramarasmius palmivorus.</title>
        <authorList>
            <person name="Baruah I.K."/>
            <person name="Bukari Y."/>
            <person name="Amoako-Attah I."/>
            <person name="Meinhardt L.W."/>
            <person name="Bailey B.A."/>
            <person name="Cohen S.P."/>
        </authorList>
    </citation>
    <scope>NUCLEOTIDE SEQUENCE [LARGE SCALE GENOMIC DNA]</scope>
    <source>
        <strain evidence="3 4">GH-12</strain>
    </source>
</reference>
<accession>A0AAW0DKH7</accession>
<dbReference type="Pfam" id="PF20415">
    <property type="entry name" value="DUF6699"/>
    <property type="match status" value="1"/>
</dbReference>
<feature type="region of interest" description="Disordered" evidence="1">
    <location>
        <begin position="1"/>
        <end position="365"/>
    </location>
</feature>
<feature type="compositionally biased region" description="Low complexity" evidence="1">
    <location>
        <begin position="22"/>
        <end position="37"/>
    </location>
</feature>
<evidence type="ECO:0000256" key="1">
    <source>
        <dbReference type="SAM" id="MobiDB-lite"/>
    </source>
</evidence>
<protein>
    <recommendedName>
        <fullName evidence="2">DUF6699 domain-containing protein</fullName>
    </recommendedName>
</protein>
<evidence type="ECO:0000313" key="4">
    <source>
        <dbReference type="Proteomes" id="UP001383192"/>
    </source>
</evidence>
<dbReference type="InterPro" id="IPR046522">
    <property type="entry name" value="DUF6699"/>
</dbReference>
<feature type="compositionally biased region" description="Acidic residues" evidence="1">
    <location>
        <begin position="314"/>
        <end position="333"/>
    </location>
</feature>
<organism evidence="3 4">
    <name type="scientific">Paramarasmius palmivorus</name>
    <dbReference type="NCBI Taxonomy" id="297713"/>
    <lineage>
        <taxon>Eukaryota</taxon>
        <taxon>Fungi</taxon>
        <taxon>Dikarya</taxon>
        <taxon>Basidiomycota</taxon>
        <taxon>Agaricomycotina</taxon>
        <taxon>Agaricomycetes</taxon>
        <taxon>Agaricomycetidae</taxon>
        <taxon>Agaricales</taxon>
        <taxon>Marasmiineae</taxon>
        <taxon>Marasmiaceae</taxon>
        <taxon>Paramarasmius</taxon>
    </lineage>
</organism>
<feature type="compositionally biased region" description="Gly residues" evidence="1">
    <location>
        <begin position="88"/>
        <end position="100"/>
    </location>
</feature>
<gene>
    <name evidence="3" type="ORF">VNI00_003826</name>
</gene>
<feature type="compositionally biased region" description="Low complexity" evidence="1">
    <location>
        <begin position="155"/>
        <end position="182"/>
    </location>
</feature>
<feature type="domain" description="DUF6699" evidence="2">
    <location>
        <begin position="471"/>
        <end position="640"/>
    </location>
</feature>
<keyword evidence="4" id="KW-1185">Reference proteome</keyword>
<sequence length="659" mass="73681">MPIPTPASVPVTYPYNNWHATPQQQSQLPPPQQQQQQGYRNEHGFASTAWRPPTLDNGPGLRDAGNGRRRTSTPAPNSWGNGGDDHGWGTGAGNGNGWGSGNDTNNGWGTGNDTNGAWGTTNNNDNTNANANGWDSGLNAGNAWGSNSNDGGHWGNTNNDNGGRGNSNSDNNNGWDNSNSNNGGWGNHDSNDNNGWGNNDGGGGWGNTTDNDRWGNTNDNDTDGRFDSANGNRDRDRRRGRDRGRSDRRERERERDRWGDNDRDYRRRDDHGWDDEEDEDEREYNNWHRDQERGRSSGRRDRRRERDYERNHWDEDEGYDDDDWDMVDDDYDDRDLRARHGRRAKSKPKRERAVSSPAAPAPSYPFPPPYAPFYSQQPQFTPLTFPATPLHNVNPAYTQAYAHYQQQQQQYAYRPTTWRADYILPSSTSSTSSISSNSSFLITLNLGLRRNNKKYSLHPLLQQPNLTPGLDLRLPPNPSIHPALMSNEPATSPPLTHMRLVHPRLPWFIDILPGGGRDSYSNAPYVRVSDVIQGVYASLLTGPASQVKAEEYWAGEMGEPPLIPSSRTRKKDRAAKIKGRTPREDVSNAWRVRGQLAGVSLADQDAEGRELARGVRRVDWLAIGSSSSGDDGGVFRWTGLRRVRGNGKGVGMWEVVTEV</sequence>
<feature type="region of interest" description="Disordered" evidence="1">
    <location>
        <begin position="560"/>
        <end position="582"/>
    </location>
</feature>
<feature type="compositionally biased region" description="Acidic residues" evidence="1">
    <location>
        <begin position="272"/>
        <end position="282"/>
    </location>
</feature>